<dbReference type="AlphaFoldDB" id="A0A3E0DTE1"/>
<keyword evidence="2" id="KW-1185">Reference proteome</keyword>
<evidence type="ECO:0000313" key="2">
    <source>
        <dbReference type="Proteomes" id="UP000256405"/>
    </source>
</evidence>
<comment type="caution">
    <text evidence="1">The sequence shown here is derived from an EMBL/GenBank/DDBJ whole genome shotgun (WGS) entry which is preliminary data.</text>
</comment>
<dbReference type="Proteomes" id="UP000256405">
    <property type="component" value="Unassembled WGS sequence"/>
</dbReference>
<reference evidence="1 2" key="1">
    <citation type="submission" date="2018-08" db="EMBL/GenBank/DDBJ databases">
        <title>Genomic Encyclopedia of Archaeal and Bacterial Type Strains, Phase II (KMG-II): from individual species to whole genera.</title>
        <authorList>
            <person name="Goeker M."/>
        </authorList>
    </citation>
    <scope>NUCLEOTIDE SEQUENCE [LARGE SCALE GENOMIC DNA]</scope>
    <source>
        <strain evidence="1 2">DSM 15986</strain>
    </source>
</reference>
<name>A0A3E0DTE1_9BACT</name>
<protein>
    <submittedName>
        <fullName evidence="1">Uncharacterized protein</fullName>
    </submittedName>
</protein>
<proteinExistence type="predicted"/>
<accession>A0A3E0DTE1</accession>
<sequence>MGFEVVEFPEDMRNQVKIISLKFTPEDLDLELITRFEIGKTFEEAYESADEVNIIGFPLKKWKGLNFDDLIESKARAARAKDFLDIDQLKKNKAL</sequence>
<organism evidence="1 2">
    <name type="scientific">Algoriphagus antarcticus</name>
    <dbReference type="NCBI Taxonomy" id="238540"/>
    <lineage>
        <taxon>Bacteria</taxon>
        <taxon>Pseudomonadati</taxon>
        <taxon>Bacteroidota</taxon>
        <taxon>Cytophagia</taxon>
        <taxon>Cytophagales</taxon>
        <taxon>Cyclobacteriaceae</taxon>
        <taxon>Algoriphagus</taxon>
    </lineage>
</organism>
<gene>
    <name evidence="1" type="ORF">C8N25_11391</name>
</gene>
<evidence type="ECO:0000313" key="1">
    <source>
        <dbReference type="EMBL" id="REG85402.1"/>
    </source>
</evidence>
<dbReference type="EMBL" id="QUNF01000013">
    <property type="protein sequence ID" value="REG85402.1"/>
    <property type="molecule type" value="Genomic_DNA"/>
</dbReference>
<dbReference type="RefSeq" id="WP_205635870.1">
    <property type="nucleotide sequence ID" value="NZ_MSSW01000046.1"/>
</dbReference>